<dbReference type="EMBL" id="DAASTS010000026">
    <property type="protein sequence ID" value="HAE6988270.1"/>
    <property type="molecule type" value="Genomic_DNA"/>
</dbReference>
<evidence type="ECO:0000313" key="3">
    <source>
        <dbReference type="Proteomes" id="UP000008185"/>
    </source>
</evidence>
<dbReference type="AlphaFoldDB" id="A0A0H2WRY5"/>
<name>A0A0H2WRY5_SALPA</name>
<dbReference type="InterPro" id="IPR036388">
    <property type="entry name" value="WH-like_DNA-bd_sf"/>
</dbReference>
<dbReference type="HOGENOM" id="CLU_2384398_0_0_6"/>
<evidence type="ECO:0000313" key="2">
    <source>
        <dbReference type="EMBL" id="HAE6988270.1"/>
    </source>
</evidence>
<reference evidence="2" key="3">
    <citation type="submission" date="2018-07" db="EMBL/GenBank/DDBJ databases">
        <authorList>
            <consortium name="NCBI Pathogen Detection Project"/>
        </authorList>
    </citation>
    <scope>NUCLEOTIDE SEQUENCE</scope>
    <source>
        <strain evidence="2">ATCC 9150</strain>
    </source>
</reference>
<protein>
    <submittedName>
        <fullName evidence="2">Sigma-70 family RNA polymerase sigma factor</fullName>
    </submittedName>
</protein>
<organism evidence="1 3">
    <name type="scientific">Salmonella paratyphi A (strain ATCC 9150 / SARB42)</name>
    <dbReference type="NCBI Taxonomy" id="295319"/>
    <lineage>
        <taxon>Bacteria</taxon>
        <taxon>Pseudomonadati</taxon>
        <taxon>Pseudomonadota</taxon>
        <taxon>Gammaproteobacteria</taxon>
        <taxon>Enterobacterales</taxon>
        <taxon>Enterobacteriaceae</taxon>
        <taxon>Salmonella</taxon>
    </lineage>
</organism>
<dbReference type="EMBL" id="CP000026">
    <property type="protein sequence ID" value="AAV78305.1"/>
    <property type="molecule type" value="Genomic_DNA"/>
</dbReference>
<dbReference type="KEGG" id="spt:SPA2424"/>
<dbReference type="Gene3D" id="1.10.10.10">
    <property type="entry name" value="Winged helix-like DNA-binding domain superfamily/Winged helix DNA-binding domain"/>
    <property type="match status" value="1"/>
</dbReference>
<sequence length="94" mass="10877">MRRLNITPAEMESVCGRMVACRAAEHLGLNINQFYYIAKKLSLKTAFVKPRWSDDEDKRMQTLISSGYTQRNVAKILGRSEESVKSRLSRLRKK</sequence>
<reference evidence="2" key="2">
    <citation type="journal article" date="2018" name="Genome Biol.">
        <title>SKESA: strategic k-mer extension for scrupulous assemblies.</title>
        <authorList>
            <person name="Souvorov A."/>
            <person name="Agarwala R."/>
            <person name="Lipman D.J."/>
        </authorList>
    </citation>
    <scope>NUCLEOTIDE SEQUENCE</scope>
    <source>
        <strain evidence="2">ATCC 9150</strain>
    </source>
</reference>
<evidence type="ECO:0000313" key="1">
    <source>
        <dbReference type="EMBL" id="AAV78305.1"/>
    </source>
</evidence>
<reference evidence="1 3" key="1">
    <citation type="journal article" date="2004" name="Nat. Genet.">
        <title>Comparison of genome degradation in Paratyphi A and Typhi, human-restricted serovars of Salmonella enterica that cause typhoid.</title>
        <authorList>
            <person name="McClelland M."/>
            <person name="Sanderson K.E."/>
            <person name="Clifton S.W."/>
            <person name="Latreille P."/>
            <person name="Porwollik S."/>
            <person name="Sabo A."/>
            <person name="Meyer R."/>
            <person name="Bieri T."/>
            <person name="Ozersky P."/>
            <person name="McLellan M."/>
            <person name="Harkins C.R."/>
            <person name="Wang C."/>
            <person name="Nguyen C."/>
            <person name="Berghoff A."/>
            <person name="Elliott G."/>
            <person name="Kohlberg S."/>
            <person name="Strong C."/>
            <person name="Du F."/>
            <person name="Carter J."/>
            <person name="Kremizki C."/>
            <person name="Layman D."/>
            <person name="Leonard S."/>
            <person name="Sun H."/>
            <person name="Fulton L."/>
            <person name="Nash W."/>
            <person name="Miner T."/>
            <person name="Minx P."/>
            <person name="Delehaunty K."/>
            <person name="Fronick C."/>
            <person name="Magrini V."/>
            <person name="Nhan M."/>
            <person name="Warren W."/>
            <person name="Florea L."/>
            <person name="Spieth J."/>
            <person name="Wilson R.K."/>
        </authorList>
    </citation>
    <scope>NUCLEOTIDE SEQUENCE [LARGE SCALE GENOMIC DNA]</scope>
    <source>
        <strain evidence="1">ATCC 9150</strain>
        <strain evidence="3">ATCC 9150 / SARB42</strain>
    </source>
</reference>
<proteinExistence type="predicted"/>
<gene>
    <name evidence="1" type="primary">abc1</name>
    <name evidence="1" type="ordered locus">SPA2424</name>
    <name evidence="2" type="ORF">GNB70_004069</name>
</gene>
<dbReference type="Proteomes" id="UP000008185">
    <property type="component" value="Chromosome"/>
</dbReference>
<accession>A0A0H2WRY5</accession>